<evidence type="ECO:0000259" key="2">
    <source>
        <dbReference type="Pfam" id="PF01370"/>
    </source>
</evidence>
<protein>
    <submittedName>
        <fullName evidence="4">TIGR01777 family protein</fullName>
    </submittedName>
</protein>
<dbReference type="RefSeq" id="WP_119847340.1">
    <property type="nucleotide sequence ID" value="NZ_CP032412.1"/>
</dbReference>
<dbReference type="InterPro" id="IPR013549">
    <property type="entry name" value="DUF1731"/>
</dbReference>
<dbReference type="InterPro" id="IPR010099">
    <property type="entry name" value="SDR39U1"/>
</dbReference>
<dbReference type="AlphaFoldDB" id="A0A385TFG7"/>
<dbReference type="SUPFAM" id="SSF51735">
    <property type="entry name" value="NAD(P)-binding Rossmann-fold domains"/>
    <property type="match status" value="1"/>
</dbReference>
<dbReference type="PANTHER" id="PTHR11092:SF0">
    <property type="entry name" value="EPIMERASE FAMILY PROTEIN SDR39U1"/>
    <property type="match status" value="1"/>
</dbReference>
<organism evidence="4 5">
    <name type="scientific">Paenibacillus lautus</name>
    <name type="common">Bacillus lautus</name>
    <dbReference type="NCBI Taxonomy" id="1401"/>
    <lineage>
        <taxon>Bacteria</taxon>
        <taxon>Bacillati</taxon>
        <taxon>Bacillota</taxon>
        <taxon>Bacilli</taxon>
        <taxon>Bacillales</taxon>
        <taxon>Paenibacillaceae</taxon>
        <taxon>Paenibacillus</taxon>
    </lineage>
</organism>
<reference evidence="4 5" key="1">
    <citation type="submission" date="2018-09" db="EMBL/GenBank/DDBJ databases">
        <title>Genome Sequence of Paenibacillus lautus Strain E7593-69, Azo Dye-Degrading Bacteria, Isolated from Commercial Tattoo Inks.</title>
        <authorList>
            <person name="Nho S.W."/>
            <person name="Kim S.-J."/>
            <person name="Kweon O."/>
            <person name="Cerniglia C.E."/>
        </authorList>
    </citation>
    <scope>NUCLEOTIDE SEQUENCE [LARGE SCALE GENOMIC DNA]</scope>
    <source>
        <strain evidence="4 5">E7593-69</strain>
    </source>
</reference>
<dbReference type="CDD" id="cd05242">
    <property type="entry name" value="SDR_a8"/>
    <property type="match status" value="1"/>
</dbReference>
<keyword evidence="5" id="KW-1185">Reference proteome</keyword>
<gene>
    <name evidence="4" type="ORF">D5F53_08520</name>
</gene>
<comment type="similarity">
    <text evidence="1">Belongs to the NAD(P)-dependent epimerase/dehydratase family. SDR39U1 subfamily.</text>
</comment>
<dbReference type="Pfam" id="PF01370">
    <property type="entry name" value="Epimerase"/>
    <property type="match status" value="1"/>
</dbReference>
<dbReference type="NCBIfam" id="TIGR01777">
    <property type="entry name" value="yfcH"/>
    <property type="match status" value="1"/>
</dbReference>
<dbReference type="Proteomes" id="UP000266552">
    <property type="component" value="Chromosome"/>
</dbReference>
<name>A0A385TFG7_PAELA</name>
<feature type="domain" description="DUF1731" evidence="3">
    <location>
        <begin position="245"/>
        <end position="293"/>
    </location>
</feature>
<proteinExistence type="inferred from homology"/>
<sequence length="296" mass="33278">MKKIVLAGGTGFIGTYLAKKFTKEQQAQVLMISRRQGHIAWNDREAIVAAMEEADMLINLAGKSVNCRYNENNKELILKSRTETTNILGSAVEACRIPPRTWFNASTATIYRHAEDKPMTEEQGEIGEGFSVEVAKEWERAFFSFRVPQTRQIALRIAIVLGPGGGVMTPYVNLVKFGLGGVQGTGKQRFSWIHVEDLYRMILFLQGKEELSGVFNGASPYPVTNKELMEQLRLALNRRMGLPSPKWLLELGAGLIRTETELVLKSRWVIPDRLCKAGFHFAYDTLNEALADILKR</sequence>
<dbReference type="InterPro" id="IPR036291">
    <property type="entry name" value="NAD(P)-bd_dom_sf"/>
</dbReference>
<dbReference type="Gene3D" id="3.40.50.720">
    <property type="entry name" value="NAD(P)-binding Rossmann-like Domain"/>
    <property type="match status" value="1"/>
</dbReference>
<accession>A0A385TFG7</accession>
<dbReference type="InterPro" id="IPR001509">
    <property type="entry name" value="Epimerase_deHydtase"/>
</dbReference>
<dbReference type="PANTHER" id="PTHR11092">
    <property type="entry name" value="SUGAR NUCLEOTIDE EPIMERASE RELATED"/>
    <property type="match status" value="1"/>
</dbReference>
<dbReference type="KEGG" id="plw:D5F53_08520"/>
<dbReference type="EMBL" id="CP032412">
    <property type="protein sequence ID" value="AYB43320.1"/>
    <property type="molecule type" value="Genomic_DNA"/>
</dbReference>
<feature type="domain" description="NAD-dependent epimerase/dehydratase" evidence="2">
    <location>
        <begin position="4"/>
        <end position="208"/>
    </location>
</feature>
<evidence type="ECO:0000313" key="5">
    <source>
        <dbReference type="Proteomes" id="UP000266552"/>
    </source>
</evidence>
<evidence type="ECO:0000313" key="4">
    <source>
        <dbReference type="EMBL" id="AYB43320.1"/>
    </source>
</evidence>
<dbReference type="Pfam" id="PF08338">
    <property type="entry name" value="DUF1731"/>
    <property type="match status" value="1"/>
</dbReference>
<evidence type="ECO:0000256" key="1">
    <source>
        <dbReference type="ARBA" id="ARBA00009353"/>
    </source>
</evidence>
<evidence type="ECO:0000259" key="3">
    <source>
        <dbReference type="Pfam" id="PF08338"/>
    </source>
</evidence>